<dbReference type="Pfam" id="PF13855">
    <property type="entry name" value="LRR_8"/>
    <property type="match status" value="1"/>
</dbReference>
<sequence>MKLAGIFAFIILFINLLITFIRCVPASLNPIPNHYFYFIFSKKSMKYLFAKTLFFTLLCSVSLTAQDSSTPQVYTSMKEALKNPEKVIKLDLRKQKLRKFPKNIIKCKNIEELNLSDNFIDSLPKEISKLTKLKKLHLSNNRLVHISFEINLLDKLIFLNLGKNHLRKFPIGLCNMTKLEELYLWENYFKTIPTSIRSMRGIRYIDLSKNPIPYRKTFIIQKYLPKAEINFW</sequence>
<dbReference type="SMART" id="SM00369">
    <property type="entry name" value="LRR_TYP"/>
    <property type="match status" value="4"/>
</dbReference>
<feature type="transmembrane region" description="Helical" evidence="3">
    <location>
        <begin position="6"/>
        <end position="28"/>
    </location>
</feature>
<dbReference type="Pfam" id="PF00560">
    <property type="entry name" value="LRR_1"/>
    <property type="match status" value="1"/>
</dbReference>
<dbReference type="InterPro" id="IPR001611">
    <property type="entry name" value="Leu-rich_rpt"/>
</dbReference>
<evidence type="ECO:0000256" key="2">
    <source>
        <dbReference type="ARBA" id="ARBA00022737"/>
    </source>
</evidence>
<dbReference type="InterPro" id="IPR003591">
    <property type="entry name" value="Leu-rich_rpt_typical-subtyp"/>
</dbReference>
<accession>A1ZFJ4</accession>
<organism evidence="4 5">
    <name type="scientific">Microscilla marina ATCC 23134</name>
    <dbReference type="NCBI Taxonomy" id="313606"/>
    <lineage>
        <taxon>Bacteria</taxon>
        <taxon>Pseudomonadati</taxon>
        <taxon>Bacteroidota</taxon>
        <taxon>Cytophagia</taxon>
        <taxon>Cytophagales</taxon>
        <taxon>Microscillaceae</taxon>
        <taxon>Microscilla</taxon>
    </lineage>
</organism>
<dbReference type="eggNOG" id="COG4886">
    <property type="taxonomic scope" value="Bacteria"/>
</dbReference>
<comment type="caution">
    <text evidence="4">The sequence shown here is derived from an EMBL/GenBank/DDBJ whole genome shotgun (WGS) entry which is preliminary data.</text>
</comment>
<reference evidence="4 5" key="1">
    <citation type="submission" date="2007-01" db="EMBL/GenBank/DDBJ databases">
        <authorList>
            <person name="Haygood M."/>
            <person name="Podell S."/>
            <person name="Anderson C."/>
            <person name="Hopkinson B."/>
            <person name="Roe K."/>
            <person name="Barbeau K."/>
            <person name="Gaasterland T."/>
            <person name="Ferriera S."/>
            <person name="Johnson J."/>
            <person name="Kravitz S."/>
            <person name="Beeson K."/>
            <person name="Sutton G."/>
            <person name="Rogers Y.-H."/>
            <person name="Friedman R."/>
            <person name="Frazier M."/>
            <person name="Venter J.C."/>
        </authorList>
    </citation>
    <scope>NUCLEOTIDE SEQUENCE [LARGE SCALE GENOMIC DNA]</scope>
    <source>
        <strain evidence="4 5">ATCC 23134</strain>
    </source>
</reference>
<feature type="transmembrane region" description="Helical" evidence="3">
    <location>
        <begin position="48"/>
        <end position="65"/>
    </location>
</feature>
<evidence type="ECO:0000256" key="1">
    <source>
        <dbReference type="ARBA" id="ARBA00022614"/>
    </source>
</evidence>
<dbReference type="InterPro" id="IPR032675">
    <property type="entry name" value="LRR_dom_sf"/>
</dbReference>
<proteinExistence type="predicted"/>
<evidence type="ECO:0000256" key="3">
    <source>
        <dbReference type="SAM" id="Phobius"/>
    </source>
</evidence>
<keyword evidence="3" id="KW-1133">Transmembrane helix</keyword>
<dbReference type="SUPFAM" id="SSF52075">
    <property type="entry name" value="Outer arm dynein light chain 1"/>
    <property type="match status" value="1"/>
</dbReference>
<dbReference type="InterPro" id="IPR050216">
    <property type="entry name" value="LRR_domain-containing"/>
</dbReference>
<evidence type="ECO:0000313" key="5">
    <source>
        <dbReference type="Proteomes" id="UP000004095"/>
    </source>
</evidence>
<keyword evidence="3" id="KW-0812">Transmembrane</keyword>
<dbReference type="PROSITE" id="PS51450">
    <property type="entry name" value="LRR"/>
    <property type="match status" value="2"/>
</dbReference>
<keyword evidence="1" id="KW-0433">Leucine-rich repeat</keyword>
<protein>
    <submittedName>
        <fullName evidence="4">Leucine-rich repeat containing protein</fullName>
    </submittedName>
</protein>
<keyword evidence="3" id="KW-0472">Membrane</keyword>
<keyword evidence="2" id="KW-0677">Repeat</keyword>
<dbReference type="AlphaFoldDB" id="A1ZFJ4"/>
<dbReference type="PANTHER" id="PTHR48051">
    <property type="match status" value="1"/>
</dbReference>
<dbReference type="PANTHER" id="PTHR48051:SF54">
    <property type="entry name" value="LEUCINE-RICH REPEAT-CONTAINING PROTEIN"/>
    <property type="match status" value="1"/>
</dbReference>
<evidence type="ECO:0000313" key="4">
    <source>
        <dbReference type="EMBL" id="EAY30768.1"/>
    </source>
</evidence>
<dbReference type="GO" id="GO:0005737">
    <property type="term" value="C:cytoplasm"/>
    <property type="evidence" value="ECO:0007669"/>
    <property type="project" value="TreeGrafter"/>
</dbReference>
<dbReference type="EMBL" id="AAWS01000005">
    <property type="protein sequence ID" value="EAY30768.1"/>
    <property type="molecule type" value="Genomic_DNA"/>
</dbReference>
<gene>
    <name evidence="4" type="ORF">M23134_01092</name>
</gene>
<dbReference type="Proteomes" id="UP000004095">
    <property type="component" value="Unassembled WGS sequence"/>
</dbReference>
<name>A1ZFJ4_MICM2</name>
<dbReference type="Gene3D" id="3.80.10.10">
    <property type="entry name" value="Ribonuclease Inhibitor"/>
    <property type="match status" value="1"/>
</dbReference>
<keyword evidence="5" id="KW-1185">Reference proteome</keyword>